<keyword evidence="5" id="KW-0677">Repeat</keyword>
<dbReference type="AlphaFoldDB" id="A0A1S8B786"/>
<evidence type="ECO:0000259" key="11">
    <source>
        <dbReference type="PROSITE" id="PS51352"/>
    </source>
</evidence>
<evidence type="ECO:0000256" key="2">
    <source>
        <dbReference type="ARBA" id="ARBA00006347"/>
    </source>
</evidence>
<dbReference type="InterPro" id="IPR036249">
    <property type="entry name" value="Thioredoxin-like_sf"/>
</dbReference>
<keyword evidence="7 12" id="KW-0413">Isomerase</keyword>
<dbReference type="InterPro" id="IPR005788">
    <property type="entry name" value="PDI_thioredoxin-like_dom"/>
</dbReference>
<comment type="caution">
    <text evidence="12">The sequence shown here is derived from an EMBL/GenBank/DDBJ whole genome shotgun (WGS) entry which is preliminary data.</text>
</comment>
<dbReference type="Pfam" id="PF00085">
    <property type="entry name" value="Thioredoxin"/>
    <property type="match status" value="2"/>
</dbReference>
<keyword evidence="4 10" id="KW-0732">Signal</keyword>
<dbReference type="PANTHER" id="PTHR45672:SF11">
    <property type="entry name" value="PROTEIN DISULFIDE-ISOMERASE C17H9.14C"/>
    <property type="match status" value="1"/>
</dbReference>
<keyword evidence="6" id="KW-1015">Disulfide bond</keyword>
<dbReference type="STRING" id="420778.A0A1S8B786"/>
<dbReference type="PROSITE" id="PS51352">
    <property type="entry name" value="THIOREDOXIN_2"/>
    <property type="match status" value="2"/>
</dbReference>
<keyword evidence="8" id="KW-0676">Redox-active center</keyword>
<dbReference type="GO" id="GO:0006457">
    <property type="term" value="P:protein folding"/>
    <property type="evidence" value="ECO:0007669"/>
    <property type="project" value="TreeGrafter"/>
</dbReference>
<dbReference type="Gene3D" id="1.20.1150.12">
    <property type="entry name" value="Endoplasmic reticulum resident protein 29, C-terminal domain"/>
    <property type="match status" value="1"/>
</dbReference>
<evidence type="ECO:0000256" key="10">
    <source>
        <dbReference type="SAM" id="SignalP"/>
    </source>
</evidence>
<dbReference type="SUPFAM" id="SSF52833">
    <property type="entry name" value="Thioredoxin-like"/>
    <property type="match status" value="3"/>
</dbReference>
<dbReference type="InterPro" id="IPR051063">
    <property type="entry name" value="PDI"/>
</dbReference>
<dbReference type="PRINTS" id="PR00421">
    <property type="entry name" value="THIOREDOXIN"/>
</dbReference>
<feature type="chain" id="PRO_5012842803" description="protein disulfide-isomerase" evidence="10">
    <location>
        <begin position="21"/>
        <end position="390"/>
    </location>
</feature>
<dbReference type="FunFam" id="3.40.30.10:FF:000032">
    <property type="entry name" value="Protein disulfide-isomerase A6 homolog"/>
    <property type="match status" value="1"/>
</dbReference>
<evidence type="ECO:0000313" key="13">
    <source>
        <dbReference type="Proteomes" id="UP000190776"/>
    </source>
</evidence>
<gene>
    <name evidence="12" type="ORF">BK809_0004442</name>
</gene>
<dbReference type="GO" id="GO:0005783">
    <property type="term" value="C:endoplasmic reticulum"/>
    <property type="evidence" value="ECO:0007669"/>
    <property type="project" value="InterPro"/>
</dbReference>
<feature type="signal peptide" evidence="10">
    <location>
        <begin position="1"/>
        <end position="20"/>
    </location>
</feature>
<evidence type="ECO:0000256" key="8">
    <source>
        <dbReference type="ARBA" id="ARBA00023284"/>
    </source>
</evidence>
<accession>A0A1S8B786</accession>
<dbReference type="InterPro" id="IPR036356">
    <property type="entry name" value="ERp29_C_sf"/>
</dbReference>
<dbReference type="Proteomes" id="UP000190776">
    <property type="component" value="Unassembled WGS sequence"/>
</dbReference>
<dbReference type="CDD" id="cd02998">
    <property type="entry name" value="PDI_a_ERp38"/>
    <property type="match status" value="1"/>
</dbReference>
<organism evidence="12 13">
    <name type="scientific">Diplodia seriata</name>
    <dbReference type="NCBI Taxonomy" id="420778"/>
    <lineage>
        <taxon>Eukaryota</taxon>
        <taxon>Fungi</taxon>
        <taxon>Dikarya</taxon>
        <taxon>Ascomycota</taxon>
        <taxon>Pezizomycotina</taxon>
        <taxon>Dothideomycetes</taxon>
        <taxon>Dothideomycetes incertae sedis</taxon>
        <taxon>Botryosphaeriales</taxon>
        <taxon>Botryosphaeriaceae</taxon>
        <taxon>Diplodia</taxon>
    </lineage>
</organism>
<evidence type="ECO:0000256" key="9">
    <source>
        <dbReference type="RuleBase" id="RU004208"/>
    </source>
</evidence>
<evidence type="ECO:0000256" key="3">
    <source>
        <dbReference type="ARBA" id="ARBA00012723"/>
    </source>
</evidence>
<dbReference type="EMBL" id="MSZU01000111">
    <property type="protein sequence ID" value="OMP83061.1"/>
    <property type="molecule type" value="Genomic_DNA"/>
</dbReference>
<feature type="domain" description="Thioredoxin" evidence="11">
    <location>
        <begin position="8"/>
        <end position="131"/>
    </location>
</feature>
<dbReference type="Pfam" id="PF07749">
    <property type="entry name" value="ERp29"/>
    <property type="match status" value="1"/>
</dbReference>
<dbReference type="OrthoDB" id="10264505at2759"/>
<evidence type="ECO:0000256" key="4">
    <source>
        <dbReference type="ARBA" id="ARBA00022729"/>
    </source>
</evidence>
<evidence type="ECO:0000256" key="6">
    <source>
        <dbReference type="ARBA" id="ARBA00023157"/>
    </source>
</evidence>
<dbReference type="NCBIfam" id="TIGR01126">
    <property type="entry name" value="pdi_dom"/>
    <property type="match status" value="1"/>
</dbReference>
<dbReference type="InterPro" id="IPR013766">
    <property type="entry name" value="Thioredoxin_domain"/>
</dbReference>
<dbReference type="GO" id="GO:0003756">
    <property type="term" value="F:protein disulfide isomerase activity"/>
    <property type="evidence" value="ECO:0007669"/>
    <property type="project" value="UniProtKB-EC"/>
</dbReference>
<dbReference type="InterPro" id="IPR011679">
    <property type="entry name" value="ERp29_C"/>
</dbReference>
<evidence type="ECO:0000313" key="12">
    <source>
        <dbReference type="EMBL" id="OMP83061.1"/>
    </source>
</evidence>
<comment type="catalytic activity">
    <reaction evidence="1">
        <text>Catalyzes the rearrangement of -S-S- bonds in proteins.</text>
        <dbReference type="EC" id="5.3.4.1"/>
    </reaction>
</comment>
<evidence type="ECO:0000256" key="7">
    <source>
        <dbReference type="ARBA" id="ARBA00023235"/>
    </source>
</evidence>
<proteinExistence type="inferred from homology"/>
<feature type="domain" description="Thioredoxin" evidence="11">
    <location>
        <begin position="134"/>
        <end position="280"/>
    </location>
</feature>
<comment type="similarity">
    <text evidence="2 9">Belongs to the protein disulfide isomerase family.</text>
</comment>
<protein>
    <recommendedName>
        <fullName evidence="3">protein disulfide-isomerase</fullName>
        <ecNumber evidence="3">5.3.4.1</ecNumber>
    </recommendedName>
</protein>
<evidence type="ECO:0000256" key="5">
    <source>
        <dbReference type="ARBA" id="ARBA00022737"/>
    </source>
</evidence>
<dbReference type="Gene3D" id="3.40.30.10">
    <property type="entry name" value="Glutaredoxin"/>
    <property type="match status" value="2"/>
</dbReference>
<dbReference type="PROSITE" id="PS00194">
    <property type="entry name" value="THIOREDOXIN_1"/>
    <property type="match status" value="1"/>
</dbReference>
<evidence type="ECO:0000256" key="1">
    <source>
        <dbReference type="ARBA" id="ARBA00001182"/>
    </source>
</evidence>
<name>A0A1S8B786_9PEZI</name>
<dbReference type="InterPro" id="IPR017937">
    <property type="entry name" value="Thioredoxin_CS"/>
</dbReference>
<sequence>MVRLVNTLLSGLALLGAAAAQVADLTPDNFDDIVLKSGKPALVEFFAPWCGHCKNLAPVYEELGASYAWAADKKVTIAKVDADAHRSLGQRFGVSGFPTLKWFDGKTDKPEDYSGGRDLESLQAFVAEKSGVKAKAKAKAPSEVVMLDDASFGEVVGSEKDVLVAFTAPWCGRECFSRSFSIPTLSFFQIANQFSFSPPPDCKSLAPIYETLAQDFKLEPDVVIAKVDAEAPNAKATAQQQGVKSYPTIKFFPKGNSAPIEYGGGRSEAAFVAFLNEKAGTHRAVGGGLDSLGGTVEALNTVVDQFQGKWADGVEEAKKVAAEAQGKYKDYYVKAFEKIAANEGYAQKEIARLEGMLKKGGLAPEKVDDLTSRTNILKLFGQKDEGKSEL</sequence>
<dbReference type="EC" id="5.3.4.1" evidence="3"/>
<reference evidence="12 13" key="1">
    <citation type="submission" date="2017-01" db="EMBL/GenBank/DDBJ databases">
        <title>Draft genome sequence of Diplodia seriata F98.1, a fungal species involved in grapevine trunk diseases.</title>
        <authorList>
            <person name="Robert-Siegwald G."/>
            <person name="Vallet J."/>
            <person name="Abou-Mansour E."/>
            <person name="Xu J."/>
            <person name="Rey P."/>
            <person name="Bertsch C."/>
            <person name="Rego C."/>
            <person name="Larignon P."/>
            <person name="Fontaine F."/>
            <person name="Lebrun M.-H."/>
        </authorList>
    </citation>
    <scope>NUCLEOTIDE SEQUENCE [LARGE SCALE GENOMIC DNA]</scope>
    <source>
        <strain evidence="12 13">F98.1</strain>
    </source>
</reference>
<dbReference type="PANTHER" id="PTHR45672">
    <property type="entry name" value="PROTEIN DISULFIDE-ISOMERASE C17H9.14C-RELATED"/>
    <property type="match status" value="1"/>
</dbReference>
<dbReference type="SUPFAM" id="SSF47933">
    <property type="entry name" value="ERP29 C domain-like"/>
    <property type="match status" value="1"/>
</dbReference>
<dbReference type="CDD" id="cd00238">
    <property type="entry name" value="ERp29c"/>
    <property type="match status" value="1"/>
</dbReference>